<dbReference type="AlphaFoldDB" id="A0A2Z7BDD2"/>
<accession>A0A2Z7BDD2</accession>
<dbReference type="EMBL" id="KV006940">
    <property type="protein sequence ID" value="KZV32095.1"/>
    <property type="molecule type" value="Genomic_DNA"/>
</dbReference>
<protein>
    <submittedName>
        <fullName evidence="2">Non-lysosomal glucosylceramidase-like</fullName>
    </submittedName>
</protein>
<dbReference type="Proteomes" id="UP000250235">
    <property type="component" value="Unassembled WGS sequence"/>
</dbReference>
<evidence type="ECO:0000313" key="3">
    <source>
        <dbReference type="Proteomes" id="UP000250235"/>
    </source>
</evidence>
<evidence type="ECO:0000256" key="1">
    <source>
        <dbReference type="SAM" id="MobiDB-lite"/>
    </source>
</evidence>
<sequence>MRRLAQEQLRGSFVEDQHRRPAQRNTVEDQAIADQAKARNEQNKQGKSYTLSELKDLWAVTRRAVESQKSKVPNVTAEDQIDRHQLWDLFNGNNSSKARYTLKIQMRRGEDKHTERHIVRYIKHTQRERSIRRSDQRSVIVNVDF</sequence>
<evidence type="ECO:0000313" key="2">
    <source>
        <dbReference type="EMBL" id="KZV32095.1"/>
    </source>
</evidence>
<feature type="region of interest" description="Disordered" evidence="1">
    <location>
        <begin position="1"/>
        <end position="28"/>
    </location>
</feature>
<keyword evidence="3" id="KW-1185">Reference proteome</keyword>
<proteinExistence type="predicted"/>
<name>A0A2Z7BDD2_9LAMI</name>
<organism evidence="2 3">
    <name type="scientific">Dorcoceras hygrometricum</name>
    <dbReference type="NCBI Taxonomy" id="472368"/>
    <lineage>
        <taxon>Eukaryota</taxon>
        <taxon>Viridiplantae</taxon>
        <taxon>Streptophyta</taxon>
        <taxon>Embryophyta</taxon>
        <taxon>Tracheophyta</taxon>
        <taxon>Spermatophyta</taxon>
        <taxon>Magnoliopsida</taxon>
        <taxon>eudicotyledons</taxon>
        <taxon>Gunneridae</taxon>
        <taxon>Pentapetalae</taxon>
        <taxon>asterids</taxon>
        <taxon>lamiids</taxon>
        <taxon>Lamiales</taxon>
        <taxon>Gesneriaceae</taxon>
        <taxon>Didymocarpoideae</taxon>
        <taxon>Trichosporeae</taxon>
        <taxon>Loxocarpinae</taxon>
        <taxon>Dorcoceras</taxon>
    </lineage>
</organism>
<gene>
    <name evidence="2" type="ORF">F511_25219</name>
</gene>
<reference evidence="2 3" key="1">
    <citation type="journal article" date="2015" name="Proc. Natl. Acad. Sci. U.S.A.">
        <title>The resurrection genome of Boea hygrometrica: A blueprint for survival of dehydration.</title>
        <authorList>
            <person name="Xiao L."/>
            <person name="Yang G."/>
            <person name="Zhang L."/>
            <person name="Yang X."/>
            <person name="Zhao S."/>
            <person name="Ji Z."/>
            <person name="Zhou Q."/>
            <person name="Hu M."/>
            <person name="Wang Y."/>
            <person name="Chen M."/>
            <person name="Xu Y."/>
            <person name="Jin H."/>
            <person name="Xiao X."/>
            <person name="Hu G."/>
            <person name="Bao F."/>
            <person name="Hu Y."/>
            <person name="Wan P."/>
            <person name="Li L."/>
            <person name="Deng X."/>
            <person name="Kuang T."/>
            <person name="Xiang C."/>
            <person name="Zhu J.K."/>
            <person name="Oliver M.J."/>
            <person name="He Y."/>
        </authorList>
    </citation>
    <scope>NUCLEOTIDE SEQUENCE [LARGE SCALE GENOMIC DNA]</scope>
    <source>
        <strain evidence="3">cv. XS01</strain>
    </source>
</reference>